<proteinExistence type="predicted"/>
<accession>A0A5D4T7I4</accession>
<dbReference type="Proteomes" id="UP000325054">
    <property type="component" value="Unassembled WGS sequence"/>
</dbReference>
<dbReference type="PANTHER" id="PTHR37812">
    <property type="entry name" value="MU-LIKE PROPHAGE FLUMU PROTEIN C"/>
    <property type="match status" value="1"/>
</dbReference>
<evidence type="ECO:0000313" key="2">
    <source>
        <dbReference type="Proteomes" id="UP000325054"/>
    </source>
</evidence>
<dbReference type="RefSeq" id="WP_148993095.1">
    <property type="nucleotide sequence ID" value="NZ_VTEW01000029.1"/>
</dbReference>
<dbReference type="NCBIfam" id="NF040785">
    <property type="entry name" value="CD3324_fam"/>
    <property type="match status" value="1"/>
</dbReference>
<comment type="caution">
    <text evidence="1">The sequence shown here is derived from an EMBL/GenBank/DDBJ whole genome shotgun (WGS) entry which is preliminary data.</text>
</comment>
<dbReference type="EMBL" id="VTEW01000029">
    <property type="protein sequence ID" value="TYS71680.1"/>
    <property type="molecule type" value="Genomic_DNA"/>
</dbReference>
<dbReference type="InterPro" id="IPR049739">
    <property type="entry name" value="YraL-like"/>
</dbReference>
<dbReference type="SUPFAM" id="SSF46689">
    <property type="entry name" value="Homeodomain-like"/>
    <property type="match status" value="1"/>
</dbReference>
<dbReference type="InterPro" id="IPR009057">
    <property type="entry name" value="Homeodomain-like_sf"/>
</dbReference>
<gene>
    <name evidence="1" type="ORF">FZC80_21560</name>
</gene>
<dbReference type="InterPro" id="IPR052411">
    <property type="entry name" value="c-mor_Regulatory_Protein"/>
</dbReference>
<evidence type="ECO:0008006" key="3">
    <source>
        <dbReference type="Google" id="ProtNLM"/>
    </source>
</evidence>
<reference evidence="1 2" key="1">
    <citation type="submission" date="2019-08" db="EMBL/GenBank/DDBJ databases">
        <title>Bacillus genomes from the desert of Cuatro Cienegas, Coahuila.</title>
        <authorList>
            <person name="Olmedo-Alvarez G."/>
        </authorList>
    </citation>
    <scope>NUCLEOTIDE SEQUENCE [LARGE SCALE GENOMIC DNA]</scope>
    <source>
        <strain evidence="1 2">CH451a_14T</strain>
    </source>
</reference>
<dbReference type="AlphaFoldDB" id="A0A5D4T7I4"/>
<dbReference type="OrthoDB" id="9800398at2"/>
<dbReference type="PANTHER" id="PTHR37812:SF1">
    <property type="entry name" value="MU-LIKE PROPHAGE FLUMU PROTEIN C"/>
    <property type="match status" value="1"/>
</dbReference>
<organism evidence="1 2">
    <name type="scientific">Rossellomorea aquimaris</name>
    <dbReference type="NCBI Taxonomy" id="189382"/>
    <lineage>
        <taxon>Bacteria</taxon>
        <taxon>Bacillati</taxon>
        <taxon>Bacillota</taxon>
        <taxon>Bacilli</taxon>
        <taxon>Bacillales</taxon>
        <taxon>Bacillaceae</taxon>
        <taxon>Rossellomorea</taxon>
    </lineage>
</organism>
<protein>
    <recommendedName>
        <fullName evidence="3">Mor transcription activator domain-containing protein</fullName>
    </recommendedName>
</protein>
<sequence length="87" mass="10244">MKAVKTQHVLPEHLLKEIQKYVQGETIYIPKQKSSYQKWGSRSGGRKMIEERNARIKEAFKNGCRIDRLAEDYFLSPETIKKIVYSK</sequence>
<evidence type="ECO:0000313" key="1">
    <source>
        <dbReference type="EMBL" id="TYS71680.1"/>
    </source>
</evidence>
<name>A0A5D4T7I4_9BACI</name>